<evidence type="ECO:0000256" key="2">
    <source>
        <dbReference type="ARBA" id="ARBA00005120"/>
    </source>
</evidence>
<dbReference type="EMBL" id="RJTM01000116">
    <property type="protein sequence ID" value="RNL82235.1"/>
    <property type="molecule type" value="Genomic_DNA"/>
</dbReference>
<keyword evidence="8 12" id="KW-0457">Lysine biosynthesis</keyword>
<reference evidence="17 18" key="1">
    <citation type="submission" date="2018-10" db="EMBL/GenBank/DDBJ databases">
        <title>Sinomicrobium pectinilyticum sp. nov., a pectinase-producing bacterium isolated from alkaline and saline soil, and emended description of the genus Sinomicrobium.</title>
        <authorList>
            <person name="Cheng B."/>
            <person name="Li C."/>
            <person name="Lai Q."/>
            <person name="Du M."/>
            <person name="Shao Z."/>
            <person name="Xu P."/>
            <person name="Yang C."/>
        </authorList>
    </citation>
    <scope>NUCLEOTIDE SEQUENCE [LARGE SCALE GENOMIC DNA]</scope>
    <source>
        <strain evidence="17 18">5DNS001</strain>
    </source>
</reference>
<dbReference type="UniPathway" id="UPA00034">
    <property type="reaction ID" value="UER00017"/>
</dbReference>
<dbReference type="GO" id="GO:0008840">
    <property type="term" value="F:4-hydroxy-tetrahydrodipicolinate synthase activity"/>
    <property type="evidence" value="ECO:0007669"/>
    <property type="project" value="UniProtKB-UniRule"/>
</dbReference>
<dbReference type="Proteomes" id="UP000267469">
    <property type="component" value="Unassembled WGS sequence"/>
</dbReference>
<dbReference type="Gene3D" id="3.20.20.70">
    <property type="entry name" value="Aldolase class I"/>
    <property type="match status" value="1"/>
</dbReference>
<comment type="caution">
    <text evidence="17">The sequence shown here is derived from an EMBL/GenBank/DDBJ whole genome shotgun (WGS) entry which is preliminary data.</text>
</comment>
<feature type="site" description="L-lysine inhibitor binding" evidence="16">
    <location>
        <position position="108"/>
    </location>
</feature>
<comment type="pathway">
    <text evidence="2 12">Amino-acid biosynthesis; L-lysine biosynthesis via DAP pathway; (S)-tetrahydrodipicolinate from L-aspartate: step 3/4.</text>
</comment>
<gene>
    <name evidence="12" type="primary">dapA</name>
    <name evidence="17" type="ORF">ED312_17305</name>
</gene>
<dbReference type="SMART" id="SM01130">
    <property type="entry name" value="DHDPS"/>
    <property type="match status" value="1"/>
</dbReference>
<dbReference type="PRINTS" id="PR00146">
    <property type="entry name" value="DHPICSNTHASE"/>
</dbReference>
<dbReference type="PROSITE" id="PS00666">
    <property type="entry name" value="DHDPS_2"/>
    <property type="match status" value="1"/>
</dbReference>
<feature type="active site" description="Schiff-base intermediate with substrate" evidence="12 14">
    <location>
        <position position="164"/>
    </location>
</feature>
<feature type="site" description="L-lysine inhibitor binding" evidence="16">
    <location>
        <position position="86"/>
    </location>
</feature>
<keyword evidence="9 12" id="KW-0456">Lyase</keyword>
<sequence>MSKFTGTGVALVTPFKRDNSVDRAALEKIVDHCIEGGVEYLVVLGTTAESATLTREEKETVKQTVIKANAGRLPLVLGVGGNNTAEVVNELHTTDMSGFDAILSVSPYYNKPTQEGIYQHFKAVAEASSLPVILYNVPGRTASNMLPQTVLRLARDIDNIIGIKEAAGDIVQAMRLIKEKPEGFLVISGDDMVTLPMVLAGGAGVISVIGQGFPREFTEMVRYGLDGNATEAYRLHYKLMDAIDMIFEQGNPAGIKSVFRALGLADDVLRLPLVKVDRDLGQRIAGFVEKNALRLRSGTV</sequence>
<organism evidence="17 18">
    <name type="scientific">Sinomicrobium pectinilyticum</name>
    <dbReference type="NCBI Taxonomy" id="1084421"/>
    <lineage>
        <taxon>Bacteria</taxon>
        <taxon>Pseudomonadati</taxon>
        <taxon>Bacteroidota</taxon>
        <taxon>Flavobacteriia</taxon>
        <taxon>Flavobacteriales</taxon>
        <taxon>Flavobacteriaceae</taxon>
        <taxon>Sinomicrobium</taxon>
    </lineage>
</organism>
<evidence type="ECO:0000256" key="4">
    <source>
        <dbReference type="ARBA" id="ARBA00012086"/>
    </source>
</evidence>
<accession>A0A3N0E312</accession>
<comment type="catalytic activity">
    <reaction evidence="11 12">
        <text>L-aspartate 4-semialdehyde + pyruvate = (2S,4S)-4-hydroxy-2,3,4,5-tetrahydrodipicolinate + H2O + H(+)</text>
        <dbReference type="Rhea" id="RHEA:34171"/>
        <dbReference type="ChEBI" id="CHEBI:15361"/>
        <dbReference type="ChEBI" id="CHEBI:15377"/>
        <dbReference type="ChEBI" id="CHEBI:15378"/>
        <dbReference type="ChEBI" id="CHEBI:67139"/>
        <dbReference type="ChEBI" id="CHEBI:537519"/>
        <dbReference type="EC" id="4.3.3.7"/>
    </reaction>
</comment>
<dbReference type="HAMAP" id="MF_00418">
    <property type="entry name" value="DapA"/>
    <property type="match status" value="1"/>
</dbReference>
<keyword evidence="5 12" id="KW-0963">Cytoplasm</keyword>
<evidence type="ECO:0000313" key="17">
    <source>
        <dbReference type="EMBL" id="RNL82235.1"/>
    </source>
</evidence>
<dbReference type="EC" id="4.3.3.7" evidence="4 12"/>
<evidence type="ECO:0000256" key="13">
    <source>
        <dbReference type="PIRNR" id="PIRNR001365"/>
    </source>
</evidence>
<evidence type="ECO:0000256" key="5">
    <source>
        <dbReference type="ARBA" id="ARBA00022490"/>
    </source>
</evidence>
<feature type="site" description="Part of a proton relay during catalysis" evidence="12 16">
    <location>
        <position position="46"/>
    </location>
</feature>
<dbReference type="InterPro" id="IPR002220">
    <property type="entry name" value="DapA-like"/>
</dbReference>
<evidence type="ECO:0000256" key="16">
    <source>
        <dbReference type="PIRSR" id="PIRSR001365-3"/>
    </source>
</evidence>
<comment type="function">
    <text evidence="1 12">Catalyzes the condensation of (S)-aspartate-beta-semialdehyde [(S)-ASA] and pyruvate to 4-hydroxy-tetrahydrodipicolinate (HTPA).</text>
</comment>
<dbReference type="GO" id="GO:0019877">
    <property type="term" value="P:diaminopimelate biosynthetic process"/>
    <property type="evidence" value="ECO:0007669"/>
    <property type="project" value="UniProtKB-UniRule"/>
</dbReference>
<dbReference type="InterPro" id="IPR020625">
    <property type="entry name" value="Schiff_base-form_aldolases_AS"/>
</dbReference>
<comment type="subcellular location">
    <subcellularLocation>
        <location evidence="12">Cytoplasm</location>
    </subcellularLocation>
</comment>
<feature type="site" description="L-lysine inhibitor binding; via carbonyl oxygen" evidence="16">
    <location>
        <position position="51"/>
    </location>
</feature>
<evidence type="ECO:0000256" key="1">
    <source>
        <dbReference type="ARBA" id="ARBA00003294"/>
    </source>
</evidence>
<evidence type="ECO:0000256" key="10">
    <source>
        <dbReference type="ARBA" id="ARBA00023270"/>
    </source>
</evidence>
<evidence type="ECO:0000256" key="7">
    <source>
        <dbReference type="ARBA" id="ARBA00022915"/>
    </source>
</evidence>
<evidence type="ECO:0000256" key="12">
    <source>
        <dbReference type="HAMAP-Rule" id="MF_00418"/>
    </source>
</evidence>
<dbReference type="PANTHER" id="PTHR12128">
    <property type="entry name" value="DIHYDRODIPICOLINATE SYNTHASE"/>
    <property type="match status" value="1"/>
</dbReference>
<dbReference type="RefSeq" id="WP_123217285.1">
    <property type="nucleotide sequence ID" value="NZ_RJTM01000116.1"/>
</dbReference>
<feature type="active site" description="Proton donor/acceptor" evidence="12 14">
    <location>
        <position position="135"/>
    </location>
</feature>
<feature type="site" description="L-lysine inhibitor binding" evidence="16">
    <location>
        <position position="82"/>
    </location>
</feature>
<evidence type="ECO:0000256" key="15">
    <source>
        <dbReference type="PIRSR" id="PIRSR001365-2"/>
    </source>
</evidence>
<dbReference type="SUPFAM" id="SSF51569">
    <property type="entry name" value="Aldolase"/>
    <property type="match status" value="1"/>
</dbReference>
<dbReference type="InterPro" id="IPR013785">
    <property type="entry name" value="Aldolase_TIM"/>
</dbReference>
<keyword evidence="10 12" id="KW-0704">Schiff base</keyword>
<dbReference type="GO" id="GO:0009089">
    <property type="term" value="P:lysine biosynthetic process via diaminopimelate"/>
    <property type="evidence" value="ECO:0007669"/>
    <property type="project" value="UniProtKB-UniRule"/>
</dbReference>
<feature type="site" description="Part of a proton relay during catalysis" evidence="12 16">
    <location>
        <position position="109"/>
    </location>
</feature>
<evidence type="ECO:0000256" key="11">
    <source>
        <dbReference type="ARBA" id="ARBA00047836"/>
    </source>
</evidence>
<evidence type="ECO:0000256" key="6">
    <source>
        <dbReference type="ARBA" id="ARBA00022605"/>
    </source>
</evidence>
<dbReference type="GO" id="GO:0005829">
    <property type="term" value="C:cytosol"/>
    <property type="evidence" value="ECO:0007669"/>
    <property type="project" value="TreeGrafter"/>
</dbReference>
<feature type="binding site" evidence="12 15">
    <location>
        <position position="47"/>
    </location>
    <ligand>
        <name>pyruvate</name>
        <dbReference type="ChEBI" id="CHEBI:15361"/>
    </ligand>
</feature>
<proteinExistence type="inferred from homology"/>
<feature type="binding site" evidence="12 15">
    <location>
        <position position="206"/>
    </location>
    <ligand>
        <name>pyruvate</name>
        <dbReference type="ChEBI" id="CHEBI:15361"/>
    </ligand>
</feature>
<comment type="similarity">
    <text evidence="3 12 13">Belongs to the DapA family.</text>
</comment>
<name>A0A3N0E312_SINP1</name>
<keyword evidence="6 12" id="KW-0028">Amino-acid biosynthesis</keyword>
<evidence type="ECO:0000256" key="14">
    <source>
        <dbReference type="PIRSR" id="PIRSR001365-1"/>
    </source>
</evidence>
<protein>
    <recommendedName>
        <fullName evidence="4 12">4-hydroxy-tetrahydrodipicolinate synthase</fullName>
        <shortName evidence="12">HTPA synthase</shortName>
        <ecNumber evidence="4 12">4.3.3.7</ecNumber>
    </recommendedName>
</protein>
<dbReference type="Pfam" id="PF00701">
    <property type="entry name" value="DHDPS"/>
    <property type="match status" value="1"/>
</dbReference>
<dbReference type="PANTHER" id="PTHR12128:SF66">
    <property type="entry name" value="4-HYDROXY-2-OXOGLUTARATE ALDOLASE, MITOCHONDRIAL"/>
    <property type="match status" value="1"/>
</dbReference>
<dbReference type="InterPro" id="IPR005263">
    <property type="entry name" value="DapA"/>
</dbReference>
<dbReference type="PIRSF" id="PIRSF001365">
    <property type="entry name" value="DHDPS"/>
    <property type="match status" value="1"/>
</dbReference>
<evidence type="ECO:0000256" key="3">
    <source>
        <dbReference type="ARBA" id="ARBA00007592"/>
    </source>
</evidence>
<comment type="caution">
    <text evidence="12">Was originally thought to be a dihydrodipicolinate synthase (DHDPS), catalyzing the condensation of (S)-aspartate-beta-semialdehyde [(S)-ASA] and pyruvate to dihydrodipicolinate (DHDP). However, it was shown in E.coli that the product of the enzymatic reaction is not dihydrodipicolinate but in fact (4S)-4-hydroxy-2,3,4,5-tetrahydro-(2S)-dipicolinic acid (HTPA), and that the consecutive dehydration reaction leading to DHDP is not spontaneous but catalyzed by DapB.</text>
</comment>
<evidence type="ECO:0000256" key="8">
    <source>
        <dbReference type="ARBA" id="ARBA00023154"/>
    </source>
</evidence>
<dbReference type="CDD" id="cd00950">
    <property type="entry name" value="DHDPS"/>
    <property type="match status" value="1"/>
</dbReference>
<keyword evidence="18" id="KW-1185">Reference proteome</keyword>
<comment type="subunit">
    <text evidence="12">Homotetramer; dimer of dimers.</text>
</comment>
<dbReference type="OrthoDB" id="9782828at2"/>
<evidence type="ECO:0000313" key="18">
    <source>
        <dbReference type="Proteomes" id="UP000267469"/>
    </source>
</evidence>
<dbReference type="AlphaFoldDB" id="A0A3N0E312"/>
<dbReference type="NCBIfam" id="TIGR00674">
    <property type="entry name" value="dapA"/>
    <property type="match status" value="1"/>
</dbReference>
<keyword evidence="7 12" id="KW-0220">Diaminopimelate biosynthesis</keyword>
<evidence type="ECO:0000256" key="9">
    <source>
        <dbReference type="ARBA" id="ARBA00023239"/>
    </source>
</evidence>